<evidence type="ECO:0000313" key="2">
    <source>
        <dbReference type="EMBL" id="KAG0292657.1"/>
    </source>
</evidence>
<organism evidence="2 3">
    <name type="scientific">Linnemannia gamsii</name>
    <dbReference type="NCBI Taxonomy" id="64522"/>
    <lineage>
        <taxon>Eukaryota</taxon>
        <taxon>Fungi</taxon>
        <taxon>Fungi incertae sedis</taxon>
        <taxon>Mucoromycota</taxon>
        <taxon>Mortierellomycotina</taxon>
        <taxon>Mortierellomycetes</taxon>
        <taxon>Mortierellales</taxon>
        <taxon>Mortierellaceae</taxon>
        <taxon>Linnemannia</taxon>
    </lineage>
</organism>
<dbReference type="Proteomes" id="UP001194696">
    <property type="component" value="Unassembled WGS sequence"/>
</dbReference>
<gene>
    <name evidence="2" type="ORF">BGZ96_003871</name>
</gene>
<comment type="caution">
    <text evidence="2">The sequence shown here is derived from an EMBL/GenBank/DDBJ whole genome shotgun (WGS) entry which is preliminary data.</text>
</comment>
<accession>A0ABQ7K8X8</accession>
<evidence type="ECO:0000313" key="3">
    <source>
        <dbReference type="Proteomes" id="UP001194696"/>
    </source>
</evidence>
<sequence length="142" mass="15660">MISTFDFSNPSDLSSSIDININSTSKPNIAMTGGGDYKDLAYLKAMRVVLGYQNVFELSIQETIGIVTEGFLGYLMLIYFTGRLHAVPEKALLYDSKQAAEKDSIEMLAKPETANKHPGTKTHSTSLSSERIDTPFYQNQPA</sequence>
<dbReference type="EMBL" id="JAAAIM010000188">
    <property type="protein sequence ID" value="KAG0292657.1"/>
    <property type="molecule type" value="Genomic_DNA"/>
</dbReference>
<keyword evidence="3" id="KW-1185">Reference proteome</keyword>
<evidence type="ECO:0000256" key="1">
    <source>
        <dbReference type="SAM" id="MobiDB-lite"/>
    </source>
</evidence>
<name>A0ABQ7K8X8_9FUNG</name>
<proteinExistence type="predicted"/>
<reference evidence="2 3" key="1">
    <citation type="journal article" date="2020" name="Fungal Divers.">
        <title>Resolving the Mortierellaceae phylogeny through synthesis of multi-gene phylogenetics and phylogenomics.</title>
        <authorList>
            <person name="Vandepol N."/>
            <person name="Liber J."/>
            <person name="Desiro A."/>
            <person name="Na H."/>
            <person name="Kennedy M."/>
            <person name="Barry K."/>
            <person name="Grigoriev I.V."/>
            <person name="Miller A.N."/>
            <person name="O'Donnell K."/>
            <person name="Stajich J.E."/>
            <person name="Bonito G."/>
        </authorList>
    </citation>
    <scope>NUCLEOTIDE SEQUENCE [LARGE SCALE GENOMIC DNA]</scope>
    <source>
        <strain evidence="2 3">AD045</strain>
    </source>
</reference>
<protein>
    <submittedName>
        <fullName evidence="2">Uncharacterized protein</fullName>
    </submittedName>
</protein>
<feature type="region of interest" description="Disordered" evidence="1">
    <location>
        <begin position="108"/>
        <end position="142"/>
    </location>
</feature>